<feature type="compositionally biased region" description="Polar residues" evidence="7">
    <location>
        <begin position="2202"/>
        <end position="2250"/>
    </location>
</feature>
<dbReference type="Pfam" id="PF05937">
    <property type="entry name" value="EB1_binding"/>
    <property type="match status" value="1"/>
</dbReference>
<dbReference type="InterPro" id="IPR032038">
    <property type="entry name" value="APC_N"/>
</dbReference>
<evidence type="ECO:0000259" key="8">
    <source>
        <dbReference type="Pfam" id="PF05937"/>
    </source>
</evidence>
<feature type="domain" description="Adenomatous polyposis coli N-terminal dimerisation" evidence="10">
    <location>
        <begin position="4"/>
        <end position="55"/>
    </location>
</feature>
<feature type="domain" description="Adenomatous polyposis coli protein basic" evidence="9">
    <location>
        <begin position="2143"/>
        <end position="2494"/>
    </location>
</feature>
<feature type="compositionally biased region" description="Polar residues" evidence="7">
    <location>
        <begin position="2289"/>
        <end position="2330"/>
    </location>
</feature>
<feature type="compositionally biased region" description="Polar residues" evidence="7">
    <location>
        <begin position="784"/>
        <end position="795"/>
    </location>
</feature>
<feature type="repeat" description="ARM" evidence="5">
    <location>
        <begin position="577"/>
        <end position="619"/>
    </location>
</feature>
<dbReference type="Gene3D" id="1.10.287.450">
    <property type="entry name" value="Helix hairpin bin"/>
    <property type="match status" value="1"/>
</dbReference>
<feature type="compositionally biased region" description="Polar residues" evidence="7">
    <location>
        <begin position="1142"/>
        <end position="1164"/>
    </location>
</feature>
<feature type="compositionally biased region" description="Acidic residues" evidence="7">
    <location>
        <begin position="1483"/>
        <end position="1494"/>
    </location>
</feature>
<dbReference type="InterPro" id="IPR041257">
    <property type="entry name" value="APC_rep"/>
</dbReference>
<evidence type="ECO:0000256" key="3">
    <source>
        <dbReference type="ARBA" id="ARBA00022737"/>
    </source>
</evidence>
<feature type="compositionally biased region" description="Basic residues" evidence="7">
    <location>
        <begin position="1653"/>
        <end position="1662"/>
    </location>
</feature>
<feature type="compositionally biased region" description="Basic and acidic residues" evidence="7">
    <location>
        <begin position="1857"/>
        <end position="1869"/>
    </location>
</feature>
<feature type="region of interest" description="Disordered" evidence="7">
    <location>
        <begin position="239"/>
        <end position="305"/>
    </location>
</feature>
<evidence type="ECO:0000313" key="12">
    <source>
        <dbReference type="RefSeq" id="XP_014652250.1"/>
    </source>
</evidence>
<feature type="compositionally biased region" description="Basic and acidic residues" evidence="7">
    <location>
        <begin position="1899"/>
        <end position="1910"/>
    </location>
</feature>
<feature type="region of interest" description="Disordered" evidence="7">
    <location>
        <begin position="1320"/>
        <end position="1393"/>
    </location>
</feature>
<organism evidence="11 12">
    <name type="scientific">Ceratotherium simum simum</name>
    <name type="common">Southern white rhinoceros</name>
    <dbReference type="NCBI Taxonomy" id="73337"/>
    <lineage>
        <taxon>Eukaryota</taxon>
        <taxon>Metazoa</taxon>
        <taxon>Chordata</taxon>
        <taxon>Craniata</taxon>
        <taxon>Vertebrata</taxon>
        <taxon>Euteleostomi</taxon>
        <taxon>Mammalia</taxon>
        <taxon>Eutheria</taxon>
        <taxon>Laurasiatheria</taxon>
        <taxon>Perissodactyla</taxon>
        <taxon>Rhinocerotidae</taxon>
        <taxon>Ceratotherium</taxon>
    </lineage>
</organism>
<feature type="compositionally biased region" description="Polar residues" evidence="7">
    <location>
        <begin position="2660"/>
        <end position="2676"/>
    </location>
</feature>
<feature type="region of interest" description="Disordered" evidence="7">
    <location>
        <begin position="1962"/>
        <end position="1990"/>
    </location>
</feature>
<dbReference type="InterPro" id="IPR009240">
    <property type="entry name" value="APC_15aa_rpt"/>
</dbReference>
<feature type="compositionally biased region" description="Polar residues" evidence="7">
    <location>
        <begin position="1239"/>
        <end position="1262"/>
    </location>
</feature>
<feature type="compositionally biased region" description="Low complexity" evidence="7">
    <location>
        <begin position="2378"/>
        <end position="2396"/>
    </location>
</feature>
<evidence type="ECO:0000256" key="6">
    <source>
        <dbReference type="SAM" id="Coils"/>
    </source>
</evidence>
<feature type="coiled-coil region" evidence="6">
    <location>
        <begin position="134"/>
        <end position="168"/>
    </location>
</feature>
<feature type="compositionally biased region" description="Polar residues" evidence="7">
    <location>
        <begin position="2337"/>
        <end position="2346"/>
    </location>
</feature>
<dbReference type="InterPro" id="IPR036149">
    <property type="entry name" value="APC_N_sf"/>
</dbReference>
<dbReference type="InterPro" id="IPR009223">
    <property type="entry name" value="APC_rpt"/>
</dbReference>
<dbReference type="SUPFAM" id="SSF48371">
    <property type="entry name" value="ARM repeat"/>
    <property type="match status" value="1"/>
</dbReference>
<feature type="compositionally biased region" description="Polar residues" evidence="7">
    <location>
        <begin position="1667"/>
        <end position="1682"/>
    </location>
</feature>
<dbReference type="SUPFAM" id="SSF58050">
    <property type="entry name" value="N-terminal coiled coil domain from apc"/>
    <property type="match status" value="1"/>
</dbReference>
<feature type="compositionally biased region" description="Basic and acidic residues" evidence="7">
    <location>
        <begin position="2088"/>
        <end position="2106"/>
    </location>
</feature>
<dbReference type="Pfam" id="PF16634">
    <property type="entry name" value="APC_u13"/>
    <property type="match status" value="1"/>
</dbReference>
<feature type="region of interest" description="Disordered" evidence="7">
    <location>
        <begin position="2650"/>
        <end position="2762"/>
    </location>
</feature>
<evidence type="ECO:0000256" key="7">
    <source>
        <dbReference type="SAM" id="MobiDB-lite"/>
    </source>
</evidence>
<feature type="region of interest" description="Disordered" evidence="7">
    <location>
        <begin position="718"/>
        <end position="737"/>
    </location>
</feature>
<dbReference type="Pfam" id="PF16629">
    <property type="entry name" value="Arm_APC_u3"/>
    <property type="match status" value="1"/>
</dbReference>
<feature type="compositionally biased region" description="Low complexity" evidence="7">
    <location>
        <begin position="290"/>
        <end position="299"/>
    </location>
</feature>
<dbReference type="InterPro" id="IPR009232">
    <property type="entry name" value="EB1-bd"/>
</dbReference>
<feature type="coiled-coil region" evidence="6">
    <location>
        <begin position="6"/>
        <end position="54"/>
    </location>
</feature>
<feature type="compositionally biased region" description="Basic and acidic residues" evidence="7">
    <location>
        <begin position="241"/>
        <end position="261"/>
    </location>
</feature>
<feature type="region of interest" description="Disordered" evidence="7">
    <location>
        <begin position="2066"/>
        <end position="2557"/>
    </location>
</feature>
<feature type="compositionally biased region" description="Low complexity" evidence="7">
    <location>
        <begin position="2540"/>
        <end position="2551"/>
    </location>
</feature>
<feature type="compositionally biased region" description="Polar residues" evidence="7">
    <location>
        <begin position="1024"/>
        <end position="1047"/>
    </location>
</feature>
<evidence type="ECO:0000256" key="4">
    <source>
        <dbReference type="ARBA" id="ARBA00023054"/>
    </source>
</evidence>
<feature type="compositionally biased region" description="Low complexity" evidence="7">
    <location>
        <begin position="2682"/>
        <end position="2693"/>
    </location>
</feature>
<feature type="compositionally biased region" description="Basic and acidic residues" evidence="7">
    <location>
        <begin position="1791"/>
        <end position="1814"/>
    </location>
</feature>
<feature type="compositionally biased region" description="Polar residues" evidence="7">
    <location>
        <begin position="2512"/>
        <end position="2529"/>
    </location>
</feature>
<dbReference type="PROSITE" id="PS50176">
    <property type="entry name" value="ARM_REPEAT"/>
    <property type="match status" value="1"/>
</dbReference>
<keyword evidence="4 6" id="KW-0175">Coiled coil</keyword>
<dbReference type="Pfam" id="PF16630">
    <property type="entry name" value="APC_u5"/>
    <property type="match status" value="1"/>
</dbReference>
<dbReference type="Pfam" id="PF16633">
    <property type="entry name" value="APC_u9"/>
    <property type="match status" value="1"/>
</dbReference>
<evidence type="ECO:0000259" key="9">
    <source>
        <dbReference type="Pfam" id="PF05956"/>
    </source>
</evidence>
<feature type="region of interest" description="Disordered" evidence="7">
    <location>
        <begin position="745"/>
        <end position="795"/>
    </location>
</feature>
<feature type="compositionally biased region" description="Low complexity" evidence="7">
    <location>
        <begin position="878"/>
        <end position="888"/>
    </location>
</feature>
<feature type="compositionally biased region" description="Polar residues" evidence="7">
    <location>
        <begin position="1815"/>
        <end position="1827"/>
    </location>
</feature>
<feature type="compositionally biased region" description="Basic and acidic residues" evidence="7">
    <location>
        <begin position="2437"/>
        <end position="2454"/>
    </location>
</feature>
<comment type="similarity">
    <text evidence="1">Belongs to the adenomatous polyposis coli (APC) family.</text>
</comment>
<sequence length="2762" mass="302704">MAAASYDQLLKQVEALKMENSNLRQELEDNSNHLTKLETEASNMKEVLKQLQGSIEDEAMASSGQIDLLERLKELNLDSSNFPGVKLRSKMSLRSFGSREGSVSSRSGECSPVPMGSFPRRGFVNGSRENTGYLEELEKERSLLLADLDKEEKEKDWYYAQLQNLTKRIDSLPLTENFSLQTDMTRRQLEYEARQIRVAMEEQLGTCQDMEKRAQRRITRIQQIEKDILRIRQLLQSQATEAERSSQSKHEAGSHEAERQNEGQGVAEINMATSGSGQGSAARMDHETASVLSSSSTHSAPRRLTSHLGTKIRAYCETCWEWQEAHEQGMDQDKNPMPAPVEHQICPAVCVLMKLSFDEEHRHAMNELGRKAPRGISSQELGQGLSGGLQAIAELLQVDCEMYGLTNDHYSITLRRYAGMALTNLTFGDVANKATLCSMKGCMRALVAQLKSESEDLQQVIASVLRNLSWRADVNSKKTLREVGSVKALMECALEVKKESTLKSVLSALWNLSAHCTENKADICAVDGALAFLVGTLTYRSQTNTLAIIESGGGILRNVSSLIATNEDHRQILRDNNCLQTLLQHLKSHSLTIVSNACGTLWNLSARNPKDQEALWDMGAVSMLKNLIHSKHKMIAMGSAAALRNLMANRPAKYKDANIMSPGSSLPSLHVRKQKALEAELDAQHLSETFDNIDNLSPKASHRSKQRHKQSLYGDYVFDTNRHDDNRPDNFNTGNMTVLSPYLNTTVLPSSSSSRGSLDSSRSEKDRSLERERGISLGNYHPATENSGTSSKRGLQISTTAAQIAKVIEEVSAIHTSQEDRSSGSTTELHCGTDERNALRRSSTAHTHANTYNFTKSENSNRTCPMPYAKLEYKRSSNDSLNSVSSSDGYGKRGQMKPSIESYSEDDESKFCSYGQYPADLAHKIHSANHMDDNDGEVDTPINYSLKYSDEQLNSGRQSPSQNERWARPKHIIEDEIKQSEQRQSRSQSTTYPVYTESTDDKHLKFQPHFGQQECVSPYRSRGANGSETNRVGSNHGINQNVNQSLCQEDDYEDDKPTNYSERYSEEEQHEEEERPTNYSIKYNEEKHHVDQPIDYSLKYTTDIPSSQKPSFSFSKSSSGQSTKTEHISSSSENTSTPSSNAKRQNQLHPSSAQSRSGQTQKATSCKVPSINQETIQTYCVEDTPICFSRCSSLSSLSSAEDEIGCDQTTQETDSANTLQIAEIKENNGTRSTEDSVSEVPTVSQHVRTKSSRLQASGLSSESTRHKAVEFSSGAKSPSKSGAQTPKSPPEHYVQETPLMFSRCTSVSSLDSFESRSIASSVQSEPCSGMVSGIISPSDLPDSPGQTMPPSRSKTPPPPPPQTVQTKREVPKNKVPNAEKRESGPKQAAVNAAVQRVQVLPDADTLLHFATESTPDGFSCSSSLSALSLDEPFIQKDVELRIMPAVQENDNGNETESEQPEESNENQEKEAEKPTDSEKDLLDDSDDDDIEILEECIISAMPTKSSRKAKKPAQTASKLPPPVARKPSQLPVYKLLPSQNRIQTPKHVSFTPGDDMPRVYCVEGTPINFSTATSLSDLTIESPPNELAAGEGVRARAQSGEFEKRDTIPTEGRSTDEAQRGKPSSINIPELDDNKTEEGDILAECINSAMPKGKSHKPFRVKKIMDQVQQASVSSSGTNKNQLDGKKTKPTSPVKPMPQNTEYRTRVRKNADSKNNLNAERTFSDNKDSRKQNLKNNSKDFNDKLPNNEDRVRGSFTFDSPHHYTPIEGTPYCFSRNDSLSSLDFDDDDVDLSREKAELRKGKENKESEAKVTSHTELTSNQQSADKTQAVPKHPINRGQSKPMLQKQSTFPQSSKDIPDRGAATDEKLQNFAIENTPVCFSQNSSLSSLSDIDQENNNNKENEPSKETEPPDSQGEPSKPQASGYAPKSFHVEDTPVCFSRNSSLSSLSIDSEDDLLQECISSAMPKKKKPSRLKGDNEKHSPRNMGGILAEDLTLDFKDVQRPDSEHGLSPDSENFDWKAIQEGANSIVSSLHQAAAAACLSRQASSDSDSILSLKSGISLGSPFHLTPDQEEKPFTSNKGPRILKPGEKSTLETKKIESENKGIKGGKKVYKSLITGKVRSNSEISGQMKQPLPTNMPSISRGRTMIHIPGVRNSSSSTSPVSKKGPPLKTPASKSPSEGQTATTSPRGAKPSVKSELSPVTKQTSQPAGSNKGPSRSGSRDSTPSRPAQQPLSRPMQSPGRNSISPGRNGISPPNKLSQLPRTSSPSTASTKSSGSGKMSYTSPGRQMSQQNLTKQTGLSKNGSSIPRSESASKGLNQMNNSNGSNKKVELSRMSSTKSSGSESDRSERPVLVRQSTFIKEAPSPTLRRKLEESASFESLSPSSRPDSPTRSQAQTPILSPSLPDMSLSTHSSVQAGGWRKLPPNLSPTVEYNDGRPAKRHDIARSHSESPSRLPINRSGTWKREHSKHSSSLPRVSTWRRTGSSSSILSASSESSEKAKSEDEKHVNSISGTKQTKENQVSTKGTWRKIKESEISPTNSTSQTTSSGAANGAESKTLIYQMAPAVSKTEDVWVRIEDCPINNPRSGRSPTGNTPPVIDSLSEKGNSNAKDSKDNQGKQNVGNGSAPVRIMGLENRLNSFIQVDAPDQKGTEGKPGQSNPVPASETSESSVAERTPFSSSSSSKHSSPSGTVAARVTPFNYNPSPRKSSADSTSARPSQIPTPVNNNTKKRDSKTDNTESSGTQSPKRHSGSYLVTSV</sequence>
<dbReference type="Pfam" id="PF05956">
    <property type="entry name" value="APC_basic"/>
    <property type="match status" value="1"/>
</dbReference>
<dbReference type="InterPro" id="IPR026831">
    <property type="entry name" value="APC_dom"/>
</dbReference>
<gene>
    <name evidence="12" type="primary">LOC101402660</name>
</gene>
<feature type="compositionally biased region" description="Basic and acidic residues" evidence="7">
    <location>
        <begin position="1366"/>
        <end position="1384"/>
    </location>
</feature>
<dbReference type="Pfam" id="PF16636">
    <property type="entry name" value="APC_u15"/>
    <property type="match status" value="1"/>
</dbReference>
<evidence type="ECO:0000256" key="5">
    <source>
        <dbReference type="PROSITE-ProRule" id="PRU00259"/>
    </source>
</evidence>
<feature type="region of interest" description="Disordered" evidence="7">
    <location>
        <begin position="975"/>
        <end position="1001"/>
    </location>
</feature>
<feature type="compositionally biased region" description="Polar residues" evidence="7">
    <location>
        <begin position="2587"/>
        <end position="2598"/>
    </location>
</feature>
<reference evidence="12" key="1">
    <citation type="submission" date="2025-08" db="UniProtKB">
        <authorList>
            <consortium name="RefSeq"/>
        </authorList>
    </citation>
    <scope>IDENTIFICATION</scope>
</reference>
<feature type="region of interest" description="Disordered" evidence="7">
    <location>
        <begin position="1883"/>
        <end position="1930"/>
    </location>
</feature>
<keyword evidence="2" id="KW-0879">Wnt signaling pathway</keyword>
<feature type="region of interest" description="Disordered" evidence="7">
    <location>
        <begin position="1446"/>
        <end position="1529"/>
    </location>
</feature>
<feature type="compositionally biased region" description="Basic and acidic residues" evidence="7">
    <location>
        <begin position="975"/>
        <end position="984"/>
    </location>
</feature>
<dbReference type="Pfam" id="PF00514">
    <property type="entry name" value="Arm"/>
    <property type="match status" value="3"/>
</dbReference>
<dbReference type="Gene3D" id="1.20.5.10">
    <property type="match status" value="1"/>
</dbReference>
<dbReference type="Pfam" id="PF11414">
    <property type="entry name" value="Suppressor_APC"/>
    <property type="match status" value="1"/>
</dbReference>
<feature type="region of interest" description="Disordered" evidence="7">
    <location>
        <begin position="1016"/>
        <end position="1085"/>
    </location>
</feature>
<dbReference type="RefSeq" id="XP_014652250.1">
    <property type="nucleotide sequence ID" value="XM_014796764.1"/>
</dbReference>
<feature type="region of interest" description="Disordered" evidence="7">
    <location>
        <begin position="874"/>
        <end position="904"/>
    </location>
</feature>
<feature type="compositionally biased region" description="Low complexity" evidence="7">
    <location>
        <begin position="1885"/>
        <end position="1898"/>
    </location>
</feature>
<dbReference type="Pfam" id="PF16635">
    <property type="entry name" value="APC_u14"/>
    <property type="match status" value="1"/>
</dbReference>
<feature type="compositionally biased region" description="Low complexity" evidence="7">
    <location>
        <begin position="2488"/>
        <end position="2498"/>
    </location>
</feature>
<dbReference type="GeneID" id="101402660"/>
<evidence type="ECO:0000256" key="2">
    <source>
        <dbReference type="ARBA" id="ARBA00022687"/>
    </source>
</evidence>
<feature type="compositionally biased region" description="Basic and acidic residues" evidence="7">
    <location>
        <begin position="1703"/>
        <end position="1712"/>
    </location>
</feature>
<feature type="compositionally biased region" description="Polar residues" evidence="7">
    <location>
        <begin position="2474"/>
        <end position="2487"/>
    </location>
</feature>
<feature type="region of interest" description="Disordered" evidence="7">
    <location>
        <begin position="815"/>
        <end position="848"/>
    </location>
</feature>
<feature type="region of interest" description="Disordered" evidence="7">
    <location>
        <begin position="1101"/>
        <end position="1168"/>
    </location>
</feature>
<dbReference type="Pfam" id="PF05923">
    <property type="entry name" value="APC_r"/>
    <property type="match status" value="7"/>
</dbReference>
<feature type="compositionally biased region" description="Low complexity" evidence="7">
    <location>
        <begin position="1105"/>
        <end position="1122"/>
    </location>
</feature>
<feature type="compositionally biased region" description="Polar residues" evidence="7">
    <location>
        <begin position="2703"/>
        <end position="2731"/>
    </location>
</feature>
<feature type="compositionally biased region" description="Basic and acidic residues" evidence="7">
    <location>
        <begin position="1722"/>
        <end position="1753"/>
    </location>
</feature>
<feature type="region of interest" description="Disordered" evidence="7">
    <location>
        <begin position="2584"/>
        <end position="2630"/>
    </location>
</feature>
<keyword evidence="3" id="KW-0677">Repeat</keyword>
<feature type="compositionally biased region" description="Polar residues" evidence="7">
    <location>
        <begin position="1846"/>
        <end position="1856"/>
    </location>
</feature>
<feature type="compositionally biased region" description="Basic and acidic residues" evidence="7">
    <location>
        <begin position="2499"/>
        <end position="2511"/>
    </location>
</feature>
<dbReference type="Pfam" id="PF05924">
    <property type="entry name" value="SAMP"/>
    <property type="match status" value="3"/>
</dbReference>
<dbReference type="InterPro" id="IPR000225">
    <property type="entry name" value="Armadillo"/>
</dbReference>
<dbReference type="Pfam" id="PF05972">
    <property type="entry name" value="APC_15aa"/>
    <property type="match status" value="4"/>
</dbReference>
<dbReference type="Gene3D" id="1.25.10.10">
    <property type="entry name" value="Leucine-rich Repeat Variant"/>
    <property type="match status" value="1"/>
</dbReference>
<feature type="compositionally biased region" description="Low complexity" evidence="7">
    <location>
        <begin position="750"/>
        <end position="760"/>
    </location>
</feature>
<dbReference type="InterPro" id="IPR009234">
    <property type="entry name" value="APC_basic_dom"/>
</dbReference>
<feature type="region of interest" description="Disordered" evidence="7">
    <location>
        <begin position="1226"/>
        <end position="1293"/>
    </location>
</feature>
<dbReference type="InterPro" id="IPR009224">
    <property type="entry name" value="SAMP"/>
</dbReference>
<feature type="compositionally biased region" description="Basic and acidic residues" evidence="7">
    <location>
        <begin position="1466"/>
        <end position="1482"/>
    </location>
</feature>
<keyword evidence="11" id="KW-1185">Reference proteome</keyword>
<dbReference type="SMART" id="SM00185">
    <property type="entry name" value="ARM"/>
    <property type="match status" value="6"/>
</dbReference>
<proteinExistence type="inferred from homology"/>
<dbReference type="PANTHER" id="PTHR12607:SF11">
    <property type="entry name" value="ADENOMATOUS POLYPOSIS COLI PROTEIN"/>
    <property type="match status" value="1"/>
</dbReference>
<dbReference type="InterPro" id="IPR026818">
    <property type="entry name" value="Apc_fam"/>
</dbReference>
<dbReference type="Pfam" id="PF16689">
    <property type="entry name" value="APC_N_CC"/>
    <property type="match status" value="1"/>
</dbReference>
<evidence type="ECO:0000259" key="10">
    <source>
        <dbReference type="Pfam" id="PF16689"/>
    </source>
</evidence>
<feature type="compositionally biased region" description="Low complexity" evidence="7">
    <location>
        <begin position="1272"/>
        <end position="1283"/>
    </location>
</feature>
<feature type="compositionally biased region" description="Low complexity" evidence="7">
    <location>
        <begin position="1129"/>
        <end position="1141"/>
    </location>
</feature>
<protein>
    <submittedName>
        <fullName evidence="12">Adenomatous polyposis coli protein isoform X3</fullName>
    </submittedName>
</protein>
<feature type="domain" description="EB-1 binding" evidence="8">
    <location>
        <begin position="2589"/>
        <end position="2762"/>
    </location>
</feature>
<feature type="compositionally biased region" description="Basic and acidic residues" evidence="7">
    <location>
        <begin position="1601"/>
        <end position="1620"/>
    </location>
</feature>
<feature type="compositionally biased region" description="Basic and acidic residues" evidence="7">
    <location>
        <begin position="1063"/>
        <end position="1076"/>
    </location>
</feature>
<dbReference type="InterPro" id="IPR011989">
    <property type="entry name" value="ARM-like"/>
</dbReference>
<feature type="compositionally biased region" description="Low complexity" evidence="7">
    <location>
        <begin position="2267"/>
        <end position="2288"/>
    </location>
</feature>
<feature type="compositionally biased region" description="Polar residues" evidence="7">
    <location>
        <begin position="2176"/>
        <end position="2190"/>
    </location>
</feature>
<feature type="compositionally biased region" description="Acidic residues" evidence="7">
    <location>
        <begin position="1451"/>
        <end position="1465"/>
    </location>
</feature>
<evidence type="ECO:0000313" key="11">
    <source>
        <dbReference type="Proteomes" id="UP000694910"/>
    </source>
</evidence>
<dbReference type="InterPro" id="IPR016024">
    <property type="entry name" value="ARM-type_fold"/>
</dbReference>
<name>A0ABM1DKB9_CERSS</name>
<dbReference type="SUPFAM" id="SSF82931">
    <property type="entry name" value="Tumor suppressor gene product Apc"/>
    <property type="match status" value="1"/>
</dbReference>
<dbReference type="Pfam" id="PF18797">
    <property type="entry name" value="APC_rep"/>
    <property type="match status" value="1"/>
</dbReference>
<dbReference type="Proteomes" id="UP000694910">
    <property type="component" value="Unplaced"/>
</dbReference>
<dbReference type="PANTHER" id="PTHR12607">
    <property type="entry name" value="ADENOMATOUS POLYPOSIS COLI PROTEIN FAMILY"/>
    <property type="match status" value="1"/>
</dbReference>
<feature type="compositionally biased region" description="Polar residues" evidence="7">
    <location>
        <begin position="2122"/>
        <end position="2142"/>
    </location>
</feature>
<evidence type="ECO:0000256" key="1">
    <source>
        <dbReference type="ARBA" id="ARBA00009051"/>
    </source>
</evidence>
<feature type="compositionally biased region" description="Basic and acidic residues" evidence="7">
    <location>
        <begin position="761"/>
        <end position="774"/>
    </location>
</feature>
<accession>A0ABM1DKB9</accession>
<feature type="region of interest" description="Disordered" evidence="7">
    <location>
        <begin position="1581"/>
        <end position="1870"/>
    </location>
</feature>